<protein>
    <submittedName>
        <fullName evidence="3">PspC domain-containing protein</fullName>
    </submittedName>
</protein>
<evidence type="ECO:0000313" key="3">
    <source>
        <dbReference type="EMBL" id="MDH7641068.1"/>
    </source>
</evidence>
<keyword evidence="4" id="KW-1185">Reference proteome</keyword>
<sequence length="91" mass="9794">MQDPATAPKDNLFGICHAIGEDFGFNPFWLRVALAIGIIARPEVVLAVYATLGLAVVTSRLLTRRPKAARPTATVTVLAARAEREPLRQAA</sequence>
<gene>
    <name evidence="3" type="ORF">QGN17_20205</name>
</gene>
<evidence type="ECO:0000259" key="2">
    <source>
        <dbReference type="Pfam" id="PF04024"/>
    </source>
</evidence>
<dbReference type="EMBL" id="JARYGZ010000006">
    <property type="protein sequence ID" value="MDH7641068.1"/>
    <property type="molecule type" value="Genomic_DNA"/>
</dbReference>
<reference evidence="3" key="1">
    <citation type="submission" date="2023-04" db="EMBL/GenBank/DDBJ databases">
        <title>Sphingomonas sp. MAHUQ-71 isolated from rice field.</title>
        <authorList>
            <person name="Huq M.A."/>
        </authorList>
    </citation>
    <scope>NUCLEOTIDE SEQUENCE</scope>
    <source>
        <strain evidence="3">MAHUQ-71</strain>
    </source>
</reference>
<dbReference type="Pfam" id="PF04024">
    <property type="entry name" value="PspC"/>
    <property type="match status" value="1"/>
</dbReference>
<dbReference type="Proteomes" id="UP001160625">
    <property type="component" value="Unassembled WGS sequence"/>
</dbReference>
<name>A0ABT6N7I9_9SPHN</name>
<feature type="domain" description="Phage shock protein PspC N-terminal" evidence="2">
    <location>
        <begin position="12"/>
        <end position="54"/>
    </location>
</feature>
<organism evidence="3 4">
    <name type="scientific">Sphingomonas oryzagri</name>
    <dbReference type="NCBI Taxonomy" id="3042314"/>
    <lineage>
        <taxon>Bacteria</taxon>
        <taxon>Pseudomonadati</taxon>
        <taxon>Pseudomonadota</taxon>
        <taxon>Alphaproteobacteria</taxon>
        <taxon>Sphingomonadales</taxon>
        <taxon>Sphingomonadaceae</taxon>
        <taxon>Sphingomonas</taxon>
    </lineage>
</organism>
<dbReference type="InterPro" id="IPR007168">
    <property type="entry name" value="Phageshock_PspC_N"/>
</dbReference>
<dbReference type="RefSeq" id="WP_281046410.1">
    <property type="nucleotide sequence ID" value="NZ_JARYGZ010000006.1"/>
</dbReference>
<keyword evidence="1" id="KW-0812">Transmembrane</keyword>
<evidence type="ECO:0000256" key="1">
    <source>
        <dbReference type="SAM" id="Phobius"/>
    </source>
</evidence>
<proteinExistence type="predicted"/>
<keyword evidence="1" id="KW-1133">Transmembrane helix</keyword>
<evidence type="ECO:0000313" key="4">
    <source>
        <dbReference type="Proteomes" id="UP001160625"/>
    </source>
</evidence>
<keyword evidence="1" id="KW-0472">Membrane</keyword>
<feature type="transmembrane region" description="Helical" evidence="1">
    <location>
        <begin position="32"/>
        <end position="57"/>
    </location>
</feature>
<accession>A0ABT6N7I9</accession>
<comment type="caution">
    <text evidence="3">The sequence shown here is derived from an EMBL/GenBank/DDBJ whole genome shotgun (WGS) entry which is preliminary data.</text>
</comment>